<dbReference type="FunFam" id="1.20.890.10:FF:000009">
    <property type="entry name" value="DPY30 domain-containing protein 1"/>
    <property type="match status" value="1"/>
</dbReference>
<keyword evidence="6" id="KW-0206">Cytoskeleton</keyword>
<comment type="similarity">
    <text evidence="2">Belongs to the dpy-30 family.</text>
</comment>
<name>A0A7M7NHN8_STRPU</name>
<comment type="subunit">
    <text evidence="9">Component of the axonemal radial spoke complex 1 (RS1), at least composed of spoke head proteins RSPH1, RSPH3, RSPH9 and the cilia-specific component RSPH4A or sperm-specific component RSPH6A, spoke stalk proteins RSPH14, DNAJB13, DYDC1, ROPN1L and NME5, and the anchor protein IQUB. Interacts with SH3GL3.</text>
</comment>
<feature type="compositionally biased region" description="Gly residues" evidence="11">
    <location>
        <begin position="189"/>
        <end position="200"/>
    </location>
</feature>
<dbReference type="AlphaFoldDB" id="A0A7M7NHN8"/>
<dbReference type="Proteomes" id="UP000007110">
    <property type="component" value="Unassembled WGS sequence"/>
</dbReference>
<feature type="compositionally biased region" description="Low complexity" evidence="11">
    <location>
        <begin position="140"/>
        <end position="162"/>
    </location>
</feature>
<evidence type="ECO:0000256" key="1">
    <source>
        <dbReference type="ARBA" id="ARBA00004611"/>
    </source>
</evidence>
<dbReference type="PANTHER" id="PTHR23356:SF16">
    <property type="entry name" value="DPY30 DOMAIN CONTAINING 2"/>
    <property type="match status" value="1"/>
</dbReference>
<organism evidence="12 13">
    <name type="scientific">Strongylocentrotus purpuratus</name>
    <name type="common">Purple sea urchin</name>
    <dbReference type="NCBI Taxonomy" id="7668"/>
    <lineage>
        <taxon>Eukaryota</taxon>
        <taxon>Metazoa</taxon>
        <taxon>Echinodermata</taxon>
        <taxon>Eleutherozoa</taxon>
        <taxon>Echinozoa</taxon>
        <taxon>Echinoidea</taxon>
        <taxon>Euechinoidea</taxon>
        <taxon>Echinacea</taxon>
        <taxon>Camarodonta</taxon>
        <taxon>Echinidea</taxon>
        <taxon>Strongylocentrotidae</taxon>
        <taxon>Strongylocentrotus</taxon>
    </lineage>
</organism>
<evidence type="ECO:0000256" key="4">
    <source>
        <dbReference type="ARBA" id="ARBA00022846"/>
    </source>
</evidence>
<evidence type="ECO:0000256" key="6">
    <source>
        <dbReference type="ARBA" id="ARBA00023212"/>
    </source>
</evidence>
<keyword evidence="13" id="KW-1185">Reference proteome</keyword>
<evidence type="ECO:0000313" key="12">
    <source>
        <dbReference type="EnsemblMetazoa" id="XP_030835783"/>
    </source>
</evidence>
<dbReference type="InParanoid" id="A0A7M7NHN8"/>
<dbReference type="OMA" id="ELMFQQQ"/>
<feature type="region of interest" description="Disordered" evidence="11">
    <location>
        <begin position="59"/>
        <end position="200"/>
    </location>
</feature>
<dbReference type="Gene3D" id="1.20.890.10">
    <property type="entry name" value="cAMP-dependent protein kinase regulatory subunit, dimerization-anchoring domain"/>
    <property type="match status" value="1"/>
</dbReference>
<evidence type="ECO:0000256" key="9">
    <source>
        <dbReference type="ARBA" id="ARBA00062391"/>
    </source>
</evidence>
<dbReference type="PANTHER" id="PTHR23356">
    <property type="entry name" value="DPY30-RELATED"/>
    <property type="match status" value="1"/>
</dbReference>
<dbReference type="InterPro" id="IPR037856">
    <property type="entry name" value="Sdc1/DPY30"/>
</dbReference>
<comment type="function">
    <text evidence="8">Functions as part of axonemal radial spoke complexes that play an important part in the motility of sperm and cilia. Plays a crucial role during acrosome biogenesis.</text>
</comment>
<reference evidence="13" key="1">
    <citation type="submission" date="2015-02" db="EMBL/GenBank/DDBJ databases">
        <title>Genome sequencing for Strongylocentrotus purpuratus.</title>
        <authorList>
            <person name="Murali S."/>
            <person name="Liu Y."/>
            <person name="Vee V."/>
            <person name="English A."/>
            <person name="Wang M."/>
            <person name="Skinner E."/>
            <person name="Han Y."/>
            <person name="Muzny D.M."/>
            <person name="Worley K.C."/>
            <person name="Gibbs R.A."/>
        </authorList>
    </citation>
    <scope>NUCLEOTIDE SEQUENCE</scope>
</reference>
<accession>A0A7M7NHN8</accession>
<evidence type="ECO:0000256" key="7">
    <source>
        <dbReference type="ARBA" id="ARBA00023273"/>
    </source>
</evidence>
<dbReference type="InterPro" id="IPR049630">
    <property type="entry name" value="DYDC-like_DD"/>
</dbReference>
<dbReference type="EnsemblMetazoa" id="XM_030979923">
    <property type="protein sequence ID" value="XP_030835783"/>
    <property type="gene ID" value="LOC592523"/>
</dbReference>
<evidence type="ECO:0000256" key="2">
    <source>
        <dbReference type="ARBA" id="ARBA00010849"/>
    </source>
</evidence>
<keyword evidence="3" id="KW-0963">Cytoplasm</keyword>
<evidence type="ECO:0000256" key="3">
    <source>
        <dbReference type="ARBA" id="ARBA00022490"/>
    </source>
</evidence>
<dbReference type="CDD" id="cd22966">
    <property type="entry name" value="DD_DYDC-like"/>
    <property type="match status" value="1"/>
</dbReference>
<proteinExistence type="inferred from homology"/>
<feature type="compositionally biased region" description="Basic and acidic residues" evidence="11">
    <location>
        <begin position="59"/>
        <end position="113"/>
    </location>
</feature>
<evidence type="ECO:0000256" key="5">
    <source>
        <dbReference type="ARBA" id="ARBA00023069"/>
    </source>
</evidence>
<evidence type="ECO:0000256" key="8">
    <source>
        <dbReference type="ARBA" id="ARBA00058296"/>
    </source>
</evidence>
<keyword evidence="4" id="KW-0282">Flagellum</keyword>
<dbReference type="OrthoDB" id="432281at2759"/>
<keyword evidence="5" id="KW-0969">Cilium</keyword>
<evidence type="ECO:0000313" key="13">
    <source>
        <dbReference type="Proteomes" id="UP000007110"/>
    </source>
</evidence>
<evidence type="ECO:0000256" key="10">
    <source>
        <dbReference type="ARBA" id="ARBA00068754"/>
    </source>
</evidence>
<dbReference type="GeneID" id="592523"/>
<dbReference type="GO" id="GO:0048188">
    <property type="term" value="C:Set1C/COMPASS complex"/>
    <property type="evidence" value="ECO:0007669"/>
    <property type="project" value="InterPro"/>
</dbReference>
<sequence length="200" mass="21919">MDTEYLKKHLGDCLTRALAEVAEKRPLDPIEYIAQWLNKYKENEVCANEQAELAVRLDGERIEAEKEKERQEKMRAEAERLAQEEKEAREQAEERAREEAETAEKNAAPKDRSNLPGAPNLETVMEGEEAGDDEAKQANQETQETQEETPAAEPAEGQQEGETPMEEGGEEPAAAADADAPAEGEPAEGGDGGGQEQAAE</sequence>
<dbReference type="Pfam" id="PF05186">
    <property type="entry name" value="Dpy-30"/>
    <property type="match status" value="1"/>
</dbReference>
<comment type="subcellular location">
    <subcellularLocation>
        <location evidence="1">Cytoplasm</location>
        <location evidence="1">Cytoskeleton</location>
        <location evidence="1">Flagellum axoneme</location>
    </subcellularLocation>
</comment>
<dbReference type="InterPro" id="IPR007858">
    <property type="entry name" value="Dpy-30_motif"/>
</dbReference>
<evidence type="ECO:0000256" key="11">
    <source>
        <dbReference type="SAM" id="MobiDB-lite"/>
    </source>
</evidence>
<dbReference type="RefSeq" id="XP_030835783.1">
    <property type="nucleotide sequence ID" value="XM_030979923.1"/>
</dbReference>
<protein>
    <recommendedName>
        <fullName evidence="10">DPY30 domain-containing protein 1</fullName>
    </recommendedName>
</protein>
<keyword evidence="7" id="KW-0966">Cell projection</keyword>
<reference evidence="12" key="2">
    <citation type="submission" date="2021-01" db="UniProtKB">
        <authorList>
            <consortium name="EnsemblMetazoa"/>
        </authorList>
    </citation>
    <scope>IDENTIFICATION</scope>
</reference>